<evidence type="ECO:0000313" key="2">
    <source>
        <dbReference type="EnsemblPlants" id="OB07G14480.1"/>
    </source>
</evidence>
<name>J3MJ66_ORYBR</name>
<sequence length="276" mass="30265">MCMSMRPRRMSAGSSLSTWLVVKTTMRSPPHADQSPSMKLRRPESVTWLDRWSSLYDGRRAARSPPPAAAAEEQLAAPAADVGEVLVDDEAAVAHVEREAEAPPLRLPLPLLLRHRRPPHRHALELVGDVLPVAHADHQPVPLRRALGAQLPRLRRARRAQVRLHLVVGGVPGVHGVVPPVVPRRGGAVGDVDGDVGVDDVEQPPRPPAEEEVEVGQQQPPRRVRRQQRAEEEGQRAEVGQQRGHAGERPAPPPRRRLVAGGYRRRDPHGGRASTS</sequence>
<reference evidence="2" key="2">
    <citation type="submission" date="2013-04" db="UniProtKB">
        <authorList>
            <consortium name="EnsemblPlants"/>
        </authorList>
    </citation>
    <scope>IDENTIFICATION</scope>
</reference>
<dbReference type="AlphaFoldDB" id="J3MJ66"/>
<accession>J3MJ66</accession>
<reference evidence="2" key="1">
    <citation type="journal article" date="2013" name="Nat. Commun.">
        <title>Whole-genome sequencing of Oryza brachyantha reveals mechanisms underlying Oryza genome evolution.</title>
        <authorList>
            <person name="Chen J."/>
            <person name="Huang Q."/>
            <person name="Gao D."/>
            <person name="Wang J."/>
            <person name="Lang Y."/>
            <person name="Liu T."/>
            <person name="Li B."/>
            <person name="Bai Z."/>
            <person name="Luis Goicoechea J."/>
            <person name="Liang C."/>
            <person name="Chen C."/>
            <person name="Zhang W."/>
            <person name="Sun S."/>
            <person name="Liao Y."/>
            <person name="Zhang X."/>
            <person name="Yang L."/>
            <person name="Song C."/>
            <person name="Wang M."/>
            <person name="Shi J."/>
            <person name="Liu G."/>
            <person name="Liu J."/>
            <person name="Zhou H."/>
            <person name="Zhou W."/>
            <person name="Yu Q."/>
            <person name="An N."/>
            <person name="Chen Y."/>
            <person name="Cai Q."/>
            <person name="Wang B."/>
            <person name="Liu B."/>
            <person name="Min J."/>
            <person name="Huang Y."/>
            <person name="Wu H."/>
            <person name="Li Z."/>
            <person name="Zhang Y."/>
            <person name="Yin Y."/>
            <person name="Song W."/>
            <person name="Jiang J."/>
            <person name="Jackson S.A."/>
            <person name="Wing R.A."/>
            <person name="Wang J."/>
            <person name="Chen M."/>
        </authorList>
    </citation>
    <scope>NUCLEOTIDE SEQUENCE [LARGE SCALE GENOMIC DNA]</scope>
    <source>
        <strain evidence="2">cv. IRGC 101232</strain>
    </source>
</reference>
<proteinExistence type="predicted"/>
<organism evidence="2">
    <name type="scientific">Oryza brachyantha</name>
    <name type="common">malo sina</name>
    <dbReference type="NCBI Taxonomy" id="4533"/>
    <lineage>
        <taxon>Eukaryota</taxon>
        <taxon>Viridiplantae</taxon>
        <taxon>Streptophyta</taxon>
        <taxon>Embryophyta</taxon>
        <taxon>Tracheophyta</taxon>
        <taxon>Spermatophyta</taxon>
        <taxon>Magnoliopsida</taxon>
        <taxon>Liliopsida</taxon>
        <taxon>Poales</taxon>
        <taxon>Poaceae</taxon>
        <taxon>BOP clade</taxon>
        <taxon>Oryzoideae</taxon>
        <taxon>Oryzeae</taxon>
        <taxon>Oryzinae</taxon>
        <taxon>Oryza</taxon>
    </lineage>
</organism>
<dbReference type="Gramene" id="OB07G14480.1">
    <property type="protein sequence ID" value="OB07G14480.1"/>
    <property type="gene ID" value="OB07G14480"/>
</dbReference>
<feature type="compositionally biased region" description="Acidic residues" evidence="1">
    <location>
        <begin position="192"/>
        <end position="202"/>
    </location>
</feature>
<keyword evidence="3" id="KW-1185">Reference proteome</keyword>
<dbReference type="EnsemblPlants" id="OB07G14480.1">
    <property type="protein sequence ID" value="OB07G14480.1"/>
    <property type="gene ID" value="OB07G14480"/>
</dbReference>
<evidence type="ECO:0000313" key="3">
    <source>
        <dbReference type="Proteomes" id="UP000006038"/>
    </source>
</evidence>
<dbReference type="HOGENOM" id="CLU_1009614_0_0_1"/>
<evidence type="ECO:0000256" key="1">
    <source>
        <dbReference type="SAM" id="MobiDB-lite"/>
    </source>
</evidence>
<dbReference type="Proteomes" id="UP000006038">
    <property type="component" value="Chromosome 7"/>
</dbReference>
<protein>
    <submittedName>
        <fullName evidence="2">Uncharacterized protein</fullName>
    </submittedName>
</protein>
<feature type="region of interest" description="Disordered" evidence="1">
    <location>
        <begin position="179"/>
        <end position="276"/>
    </location>
</feature>